<feature type="compositionally biased region" description="Polar residues" evidence="1">
    <location>
        <begin position="83"/>
        <end position="119"/>
    </location>
</feature>
<reference evidence="2" key="1">
    <citation type="submission" date="2022-10" db="EMBL/GenBank/DDBJ databases">
        <title>Fusarium specimens isolated from Avocado Roots.</title>
        <authorList>
            <person name="Stajich J."/>
            <person name="Roper C."/>
            <person name="Heimlech-Rivalta G."/>
        </authorList>
    </citation>
    <scope>NUCLEOTIDE SEQUENCE</scope>
    <source>
        <strain evidence="2">CF00143</strain>
    </source>
</reference>
<protein>
    <submittedName>
        <fullName evidence="2">Uncharacterized protein</fullName>
    </submittedName>
</protein>
<dbReference type="Proteomes" id="UP001152130">
    <property type="component" value="Unassembled WGS sequence"/>
</dbReference>
<sequence length="156" mass="16697">MDKAPIDGRRKNKNAALPPIKLLRKSEAETPPSLRPASPPKSNPWSSTKKVAAASLKGMFPPLPKPQSPWSPVKTPTAEASRESSMSLNGSRLGNDIAQSTPSVRSISPVSNTSSTTRQLFEAAAPRATEKSAGLQVLSEKPKANNSQPLENPFWC</sequence>
<evidence type="ECO:0000313" key="2">
    <source>
        <dbReference type="EMBL" id="KAJ4003343.1"/>
    </source>
</evidence>
<gene>
    <name evidence="2" type="ORF">NW766_012275</name>
</gene>
<dbReference type="AlphaFoldDB" id="A0A9W8U4N4"/>
<evidence type="ECO:0000256" key="1">
    <source>
        <dbReference type="SAM" id="MobiDB-lite"/>
    </source>
</evidence>
<feature type="compositionally biased region" description="Pro residues" evidence="1">
    <location>
        <begin position="33"/>
        <end position="42"/>
    </location>
</feature>
<proteinExistence type="predicted"/>
<organism evidence="2 3">
    <name type="scientific">Fusarium irregulare</name>
    <dbReference type="NCBI Taxonomy" id="2494466"/>
    <lineage>
        <taxon>Eukaryota</taxon>
        <taxon>Fungi</taxon>
        <taxon>Dikarya</taxon>
        <taxon>Ascomycota</taxon>
        <taxon>Pezizomycotina</taxon>
        <taxon>Sordariomycetes</taxon>
        <taxon>Hypocreomycetidae</taxon>
        <taxon>Hypocreales</taxon>
        <taxon>Nectriaceae</taxon>
        <taxon>Fusarium</taxon>
        <taxon>Fusarium incarnatum-equiseti species complex</taxon>
    </lineage>
</organism>
<evidence type="ECO:0000313" key="3">
    <source>
        <dbReference type="Proteomes" id="UP001152130"/>
    </source>
</evidence>
<comment type="caution">
    <text evidence="2">The sequence shown here is derived from an EMBL/GenBank/DDBJ whole genome shotgun (WGS) entry which is preliminary data.</text>
</comment>
<dbReference type="EMBL" id="JAPDHF010000027">
    <property type="protein sequence ID" value="KAJ4003343.1"/>
    <property type="molecule type" value="Genomic_DNA"/>
</dbReference>
<feature type="region of interest" description="Disordered" evidence="1">
    <location>
        <begin position="1"/>
        <end position="156"/>
    </location>
</feature>
<keyword evidence="3" id="KW-1185">Reference proteome</keyword>
<accession>A0A9W8U4N4</accession>
<name>A0A9W8U4N4_9HYPO</name>